<keyword evidence="2" id="KW-1185">Reference proteome</keyword>
<organism evidence="1 2">
    <name type="scientific">Parasponia andersonii</name>
    <name type="common">Sponia andersonii</name>
    <dbReference type="NCBI Taxonomy" id="3476"/>
    <lineage>
        <taxon>Eukaryota</taxon>
        <taxon>Viridiplantae</taxon>
        <taxon>Streptophyta</taxon>
        <taxon>Embryophyta</taxon>
        <taxon>Tracheophyta</taxon>
        <taxon>Spermatophyta</taxon>
        <taxon>Magnoliopsida</taxon>
        <taxon>eudicotyledons</taxon>
        <taxon>Gunneridae</taxon>
        <taxon>Pentapetalae</taxon>
        <taxon>rosids</taxon>
        <taxon>fabids</taxon>
        <taxon>Rosales</taxon>
        <taxon>Cannabaceae</taxon>
        <taxon>Parasponia</taxon>
    </lineage>
</organism>
<name>A0A2P5AS79_PARAD</name>
<gene>
    <name evidence="1" type="ORF">PanWU01x14_305720</name>
</gene>
<sequence length="122" mass="14350">KFWLDCHREDSPKWILLQKDAHSMRDFRRCTHSSKTLQMYWHLNLLLMFQNQASRLNIINARSQVPRSSVLCTLEKVDLFLLGFLHIPTSLFQVHGVYHLTLQLRSPQSEQELKMGSGQDTI</sequence>
<comment type="caution">
    <text evidence="1">The sequence shown here is derived from an EMBL/GenBank/DDBJ whole genome shotgun (WGS) entry which is preliminary data.</text>
</comment>
<evidence type="ECO:0000313" key="1">
    <source>
        <dbReference type="EMBL" id="PON39393.1"/>
    </source>
</evidence>
<accession>A0A2P5AS79</accession>
<proteinExistence type="predicted"/>
<dbReference type="AlphaFoldDB" id="A0A2P5AS79"/>
<feature type="non-terminal residue" evidence="1">
    <location>
        <position position="1"/>
    </location>
</feature>
<evidence type="ECO:0000313" key="2">
    <source>
        <dbReference type="Proteomes" id="UP000237105"/>
    </source>
</evidence>
<dbReference type="EMBL" id="JXTB01000468">
    <property type="protein sequence ID" value="PON39393.1"/>
    <property type="molecule type" value="Genomic_DNA"/>
</dbReference>
<dbReference type="Proteomes" id="UP000237105">
    <property type="component" value="Unassembled WGS sequence"/>
</dbReference>
<reference evidence="2" key="1">
    <citation type="submission" date="2016-06" db="EMBL/GenBank/DDBJ databases">
        <title>Parallel loss of symbiosis genes in relatives of nitrogen-fixing non-legume Parasponia.</title>
        <authorList>
            <person name="Van Velzen R."/>
            <person name="Holmer R."/>
            <person name="Bu F."/>
            <person name="Rutten L."/>
            <person name="Van Zeijl A."/>
            <person name="Liu W."/>
            <person name="Santuari L."/>
            <person name="Cao Q."/>
            <person name="Sharma T."/>
            <person name="Shen D."/>
            <person name="Roswanjaya Y."/>
            <person name="Wardhani T."/>
            <person name="Kalhor M.S."/>
            <person name="Jansen J."/>
            <person name="Van den Hoogen J."/>
            <person name="Gungor B."/>
            <person name="Hartog M."/>
            <person name="Hontelez J."/>
            <person name="Verver J."/>
            <person name="Yang W.-C."/>
            <person name="Schijlen E."/>
            <person name="Repin R."/>
            <person name="Schilthuizen M."/>
            <person name="Schranz E."/>
            <person name="Heidstra R."/>
            <person name="Miyata K."/>
            <person name="Fedorova E."/>
            <person name="Kohlen W."/>
            <person name="Bisseling T."/>
            <person name="Smit S."/>
            <person name="Geurts R."/>
        </authorList>
    </citation>
    <scope>NUCLEOTIDE SEQUENCE [LARGE SCALE GENOMIC DNA]</scope>
    <source>
        <strain evidence="2">cv. WU1-14</strain>
    </source>
</reference>
<protein>
    <submittedName>
        <fullName evidence="1">Uncharacterized protein</fullName>
    </submittedName>
</protein>